<feature type="domain" description="N-acetyltransferase" evidence="1">
    <location>
        <begin position="2"/>
        <end position="142"/>
    </location>
</feature>
<dbReference type="Gene3D" id="3.40.630.30">
    <property type="match status" value="1"/>
</dbReference>
<accession>A0A8T8HYT9</accession>
<dbReference type="SUPFAM" id="SSF55729">
    <property type="entry name" value="Acyl-CoA N-acyltransferases (Nat)"/>
    <property type="match status" value="1"/>
</dbReference>
<dbReference type="InterPro" id="IPR000182">
    <property type="entry name" value="GNAT_dom"/>
</dbReference>
<dbReference type="InterPro" id="IPR034660">
    <property type="entry name" value="DinB/YfiT-like"/>
</dbReference>
<dbReference type="EMBL" id="CP072788">
    <property type="protein sequence ID" value="QTR03539.1"/>
    <property type="molecule type" value="Genomic_DNA"/>
</dbReference>
<gene>
    <name evidence="3" type="ORF">J7S33_00200</name>
    <name evidence="2" type="ORF">JOE68_000041</name>
</gene>
<keyword evidence="3" id="KW-0808">Transferase</keyword>
<reference evidence="2 5" key="1">
    <citation type="submission" date="2021-01" db="EMBL/GenBank/DDBJ databases">
        <title>Sequencing the genomes of 1000 actinobacteria strains.</title>
        <authorList>
            <person name="Klenk H.-P."/>
        </authorList>
    </citation>
    <scope>NUCLEOTIDE SEQUENCE [LARGE SCALE GENOMIC DNA]</scope>
    <source>
        <strain evidence="2 5">DSM 44581</strain>
    </source>
</reference>
<dbReference type="CDD" id="cd04301">
    <property type="entry name" value="NAT_SF"/>
    <property type="match status" value="1"/>
</dbReference>
<keyword evidence="3" id="KW-0012">Acyltransferase</keyword>
<protein>
    <submittedName>
        <fullName evidence="3">GNAT family N-acetyltransferase</fullName>
        <ecNumber evidence="3">2.3.1.-</ecNumber>
    </submittedName>
    <submittedName>
        <fullName evidence="2">RimJ/RimL family protein N-acetyltransferase</fullName>
    </submittedName>
</protein>
<dbReference type="AlphaFoldDB" id="A0A8T8HYT9"/>
<keyword evidence="5" id="KW-1185">Reference proteome</keyword>
<evidence type="ECO:0000313" key="4">
    <source>
        <dbReference type="Proteomes" id="UP000671828"/>
    </source>
</evidence>
<evidence type="ECO:0000313" key="5">
    <source>
        <dbReference type="Proteomes" id="UP001195724"/>
    </source>
</evidence>
<evidence type="ECO:0000313" key="2">
    <source>
        <dbReference type="EMBL" id="MBM7809176.1"/>
    </source>
</evidence>
<dbReference type="Proteomes" id="UP000671828">
    <property type="component" value="Chromosome"/>
</dbReference>
<sequence>MIGLRPLDEHGLERLLALAVSDADPGDVMPPGWTPDRAEEFREFYRALLADAYEIRDGDRTVGMIRLTAAGETGLWVARSARGAGVGAQAVSRVVEQALLRGLRVVTAETTAGNAAALAVLRRLGAAVEVDGEAVRARIEVPAEPSPRIADPARLAHEYLDFHRNTLLRKLDGLSEQQLRASRVPSGWTPLGLVKHLAHVELRWFRWYFAGEDVAEPRGNPAVERAEWTVEEGETTAGIRAFHRQQCARSREIAAAADLADRAARWPRDAGPPPTLAWIVFHMVQEYARHVGQLDVVRELTDGVTGP</sequence>
<dbReference type="SUPFAM" id="SSF109854">
    <property type="entry name" value="DinB/YfiT-like putative metalloenzymes"/>
    <property type="match status" value="1"/>
</dbReference>
<evidence type="ECO:0000259" key="1">
    <source>
        <dbReference type="PROSITE" id="PS51186"/>
    </source>
</evidence>
<dbReference type="Pfam" id="PF13302">
    <property type="entry name" value="Acetyltransf_3"/>
    <property type="match status" value="1"/>
</dbReference>
<dbReference type="PROSITE" id="PS51186">
    <property type="entry name" value="GNAT"/>
    <property type="match status" value="1"/>
</dbReference>
<dbReference type="EMBL" id="JAFBCL010000001">
    <property type="protein sequence ID" value="MBM7809176.1"/>
    <property type="molecule type" value="Genomic_DNA"/>
</dbReference>
<dbReference type="Pfam" id="PF04978">
    <property type="entry name" value="MST"/>
    <property type="match status" value="1"/>
</dbReference>
<evidence type="ECO:0000313" key="3">
    <source>
        <dbReference type="EMBL" id="QTR03539.1"/>
    </source>
</evidence>
<dbReference type="InterPro" id="IPR007061">
    <property type="entry name" value="MST-like"/>
</dbReference>
<dbReference type="EC" id="2.3.1.-" evidence="3"/>
<dbReference type="Gene3D" id="1.20.120.450">
    <property type="entry name" value="dinb family like domain"/>
    <property type="match status" value="1"/>
</dbReference>
<reference evidence="3" key="2">
    <citation type="submission" date="2021-04" db="EMBL/GenBank/DDBJ databases">
        <title>Saccharothrix algeriensis WGS.</title>
        <authorList>
            <person name="Stuskova K."/>
            <person name="Hakalova E."/>
            <person name="Tebbal A.B."/>
            <person name="Eichmeier A."/>
        </authorList>
    </citation>
    <scope>NUCLEOTIDE SEQUENCE</scope>
    <source>
        <strain evidence="3">NRRL B-24137</strain>
    </source>
</reference>
<dbReference type="RefSeq" id="WP_204840313.1">
    <property type="nucleotide sequence ID" value="NZ_JAFBCL010000001.1"/>
</dbReference>
<organism evidence="3 4">
    <name type="scientific">Saccharothrix algeriensis</name>
    <dbReference type="NCBI Taxonomy" id="173560"/>
    <lineage>
        <taxon>Bacteria</taxon>
        <taxon>Bacillati</taxon>
        <taxon>Actinomycetota</taxon>
        <taxon>Actinomycetes</taxon>
        <taxon>Pseudonocardiales</taxon>
        <taxon>Pseudonocardiaceae</taxon>
        <taxon>Saccharothrix</taxon>
    </lineage>
</organism>
<proteinExistence type="predicted"/>
<dbReference type="InterPro" id="IPR016181">
    <property type="entry name" value="Acyl_CoA_acyltransferase"/>
</dbReference>
<name>A0A8T8HYT9_9PSEU</name>
<dbReference type="Proteomes" id="UP001195724">
    <property type="component" value="Unassembled WGS sequence"/>
</dbReference>
<dbReference type="GO" id="GO:0016747">
    <property type="term" value="F:acyltransferase activity, transferring groups other than amino-acyl groups"/>
    <property type="evidence" value="ECO:0007669"/>
    <property type="project" value="InterPro"/>
</dbReference>